<evidence type="ECO:0000256" key="1">
    <source>
        <dbReference type="ARBA" id="ARBA00023002"/>
    </source>
</evidence>
<accession>A0A4Y9IU68</accession>
<dbReference type="InterPro" id="IPR013149">
    <property type="entry name" value="ADH-like_C"/>
</dbReference>
<feature type="transmembrane region" description="Helical" evidence="2">
    <location>
        <begin position="163"/>
        <end position="182"/>
    </location>
</feature>
<sequence length="338" mass="37307">MKAITILEENKLAIVEREKPILKQGEVLVKIKYVGFCGSDLNTFLGKNPMVKLPVIPGHEIGAIVEAIAEGVPENIQRGMACTVNPYTNCGYCSSCRNGRPNACQFNQTLGVQRDGAMCEYIAVPWQKVIVDKDITYKNFALVEPMSVGFHAVSRAQVTDLDIVLVIGCGMIGIGAIVRAAIRGARVVAMDMDDNKLSLAKQLGAVYTINSKTEDVHNRLQEITNNTGPDVVIEAVGVPITYQTAINEVAFTGRVVCIGYAKTEIAFHTKYFVQKEIDIRGSRNAMPEDFRAVIEYMKRGICPVDELISGIYRPEQAQQALQYWAEDPGKVFRVLIEF</sequence>
<gene>
    <name evidence="5" type="ORF">E4T88_04155</name>
</gene>
<keyword evidence="1" id="KW-0560">Oxidoreductase</keyword>
<proteinExistence type="predicted"/>
<dbReference type="Pfam" id="PF08240">
    <property type="entry name" value="ADH_N"/>
    <property type="match status" value="1"/>
</dbReference>
<protein>
    <submittedName>
        <fullName evidence="5">Zinc-binding alcohol dehydrogenase family protein</fullName>
    </submittedName>
</protein>
<evidence type="ECO:0000313" key="5">
    <source>
        <dbReference type="EMBL" id="TFU91185.1"/>
    </source>
</evidence>
<dbReference type="SUPFAM" id="SSF50129">
    <property type="entry name" value="GroES-like"/>
    <property type="match status" value="1"/>
</dbReference>
<dbReference type="Gene3D" id="3.40.50.720">
    <property type="entry name" value="NAD(P)-binding Rossmann-like Domain"/>
    <property type="match status" value="1"/>
</dbReference>
<dbReference type="AlphaFoldDB" id="A0A4Y9IU68"/>
<dbReference type="SUPFAM" id="SSF51735">
    <property type="entry name" value="NAD(P)-binding Rossmann-fold domains"/>
    <property type="match status" value="1"/>
</dbReference>
<dbReference type="InterPro" id="IPR036291">
    <property type="entry name" value="NAD(P)-bd_dom_sf"/>
</dbReference>
<evidence type="ECO:0000259" key="4">
    <source>
        <dbReference type="Pfam" id="PF08240"/>
    </source>
</evidence>
<dbReference type="InterPro" id="IPR013154">
    <property type="entry name" value="ADH-like_N"/>
</dbReference>
<dbReference type="InterPro" id="IPR011032">
    <property type="entry name" value="GroES-like_sf"/>
</dbReference>
<organism evidence="5 6">
    <name type="scientific">Dysgonomonas mossii</name>
    <dbReference type="NCBI Taxonomy" id="163665"/>
    <lineage>
        <taxon>Bacteria</taxon>
        <taxon>Pseudomonadati</taxon>
        <taxon>Bacteroidota</taxon>
        <taxon>Bacteroidia</taxon>
        <taxon>Bacteroidales</taxon>
        <taxon>Dysgonomonadaceae</taxon>
        <taxon>Dysgonomonas</taxon>
    </lineage>
</organism>
<comment type="caution">
    <text evidence="5">The sequence shown here is derived from an EMBL/GenBank/DDBJ whole genome shotgun (WGS) entry which is preliminary data.</text>
</comment>
<reference evidence="5 6" key="1">
    <citation type="submission" date="2019-03" db="EMBL/GenBank/DDBJ databases">
        <title>Diversity of the mouse oral microbiome.</title>
        <authorList>
            <person name="Joseph S."/>
            <person name="Aduse-Opoku J."/>
            <person name="Curtis M."/>
            <person name="Wade W."/>
            <person name="Hashim A."/>
        </authorList>
    </citation>
    <scope>NUCLEOTIDE SEQUENCE [LARGE SCALE GENOMIC DNA]</scope>
    <source>
        <strain evidence="5 6">P11</strain>
    </source>
</reference>
<dbReference type="CDD" id="cd08261">
    <property type="entry name" value="Zn_ADH7"/>
    <property type="match status" value="1"/>
</dbReference>
<evidence type="ECO:0000313" key="6">
    <source>
        <dbReference type="Proteomes" id="UP000298285"/>
    </source>
</evidence>
<dbReference type="InterPro" id="IPR050129">
    <property type="entry name" value="Zn_alcohol_dh"/>
</dbReference>
<dbReference type="Proteomes" id="UP000298285">
    <property type="component" value="Unassembled WGS sequence"/>
</dbReference>
<name>A0A4Y9IU68_9BACT</name>
<dbReference type="Pfam" id="PF00107">
    <property type="entry name" value="ADH_zinc_N"/>
    <property type="match status" value="1"/>
</dbReference>
<evidence type="ECO:0000256" key="2">
    <source>
        <dbReference type="SAM" id="Phobius"/>
    </source>
</evidence>
<keyword evidence="2" id="KW-0812">Transmembrane</keyword>
<dbReference type="Gene3D" id="3.90.180.10">
    <property type="entry name" value="Medium-chain alcohol dehydrogenases, catalytic domain"/>
    <property type="match status" value="1"/>
</dbReference>
<dbReference type="OrthoDB" id="9787435at2"/>
<dbReference type="GO" id="GO:0016491">
    <property type="term" value="F:oxidoreductase activity"/>
    <property type="evidence" value="ECO:0007669"/>
    <property type="project" value="UniProtKB-KW"/>
</dbReference>
<dbReference type="PANTHER" id="PTHR43401:SF2">
    <property type="entry name" value="L-THREONINE 3-DEHYDROGENASE"/>
    <property type="match status" value="1"/>
</dbReference>
<dbReference type="PANTHER" id="PTHR43401">
    <property type="entry name" value="L-THREONINE 3-DEHYDROGENASE"/>
    <property type="match status" value="1"/>
</dbReference>
<dbReference type="RefSeq" id="WP_135104200.1">
    <property type="nucleotide sequence ID" value="NZ_JADGKW010000001.1"/>
</dbReference>
<keyword evidence="2" id="KW-0472">Membrane</keyword>
<feature type="domain" description="Alcohol dehydrogenase-like N-terminal" evidence="4">
    <location>
        <begin position="24"/>
        <end position="130"/>
    </location>
</feature>
<feature type="domain" description="Alcohol dehydrogenase-like C-terminal" evidence="3">
    <location>
        <begin position="172"/>
        <end position="298"/>
    </location>
</feature>
<dbReference type="EMBL" id="SPPK01000001">
    <property type="protein sequence ID" value="TFU91185.1"/>
    <property type="molecule type" value="Genomic_DNA"/>
</dbReference>
<keyword evidence="2" id="KW-1133">Transmembrane helix</keyword>
<evidence type="ECO:0000259" key="3">
    <source>
        <dbReference type="Pfam" id="PF00107"/>
    </source>
</evidence>